<dbReference type="GO" id="GO:0061621">
    <property type="term" value="P:canonical glycolysis"/>
    <property type="evidence" value="ECO:0007669"/>
    <property type="project" value="TreeGrafter"/>
</dbReference>
<keyword evidence="12" id="KW-0460">Magnesium</keyword>
<evidence type="ECO:0000256" key="5">
    <source>
        <dbReference type="ARBA" id="ARBA00022490"/>
    </source>
</evidence>
<evidence type="ECO:0000256" key="6">
    <source>
        <dbReference type="ARBA" id="ARBA00022533"/>
    </source>
</evidence>
<keyword evidence="9" id="KW-0547">Nucleotide-binding</keyword>
<comment type="subcellular location">
    <subcellularLocation>
        <location evidence="2">Cytoplasm</location>
    </subcellularLocation>
</comment>
<accession>A0A3B0SUQ2</accession>
<keyword evidence="13" id="KW-0324">Glycolysis</keyword>
<evidence type="ECO:0000259" key="15">
    <source>
        <dbReference type="Pfam" id="PF00365"/>
    </source>
</evidence>
<dbReference type="GO" id="GO:0003872">
    <property type="term" value="F:6-phosphofructokinase activity"/>
    <property type="evidence" value="ECO:0007669"/>
    <property type="project" value="UniProtKB-EC"/>
</dbReference>
<dbReference type="Pfam" id="PF00365">
    <property type="entry name" value="PFK"/>
    <property type="match status" value="1"/>
</dbReference>
<evidence type="ECO:0000256" key="3">
    <source>
        <dbReference type="ARBA" id="ARBA00004679"/>
    </source>
</evidence>
<feature type="non-terminal residue" evidence="16">
    <location>
        <position position="1"/>
    </location>
</feature>
<keyword evidence="5" id="KW-0963">Cytoplasm</keyword>
<comment type="pathway">
    <text evidence="3">Carbohydrate degradation; glycolysis; D-glyceraldehyde 3-phosphate and glycerone phosphate from D-glucose: step 3/4.</text>
</comment>
<protein>
    <recommendedName>
        <fullName evidence="4">6-phosphofructokinase</fullName>
        <ecNumber evidence="4">2.7.1.11</ecNumber>
    </recommendedName>
</protein>
<dbReference type="InterPro" id="IPR022953">
    <property type="entry name" value="ATP_PFK"/>
</dbReference>
<proteinExistence type="predicted"/>
<dbReference type="EC" id="2.7.1.11" evidence="4"/>
<dbReference type="PROSITE" id="PS00433">
    <property type="entry name" value="PHOSPHOFRUCTOKINASE"/>
    <property type="match status" value="1"/>
</dbReference>
<comment type="catalytic activity">
    <reaction evidence="14">
        <text>beta-D-fructose 6-phosphate + ATP = beta-D-fructose 1,6-bisphosphate + ADP + H(+)</text>
        <dbReference type="Rhea" id="RHEA:16109"/>
        <dbReference type="ChEBI" id="CHEBI:15378"/>
        <dbReference type="ChEBI" id="CHEBI:30616"/>
        <dbReference type="ChEBI" id="CHEBI:32966"/>
        <dbReference type="ChEBI" id="CHEBI:57634"/>
        <dbReference type="ChEBI" id="CHEBI:456216"/>
        <dbReference type="EC" id="2.7.1.11"/>
    </reaction>
</comment>
<evidence type="ECO:0000256" key="14">
    <source>
        <dbReference type="ARBA" id="ARBA00048070"/>
    </source>
</evidence>
<dbReference type="SUPFAM" id="SSF53784">
    <property type="entry name" value="Phosphofructokinase"/>
    <property type="match status" value="1"/>
</dbReference>
<dbReference type="EMBL" id="UOEK01000449">
    <property type="protein sequence ID" value="VAW08220.1"/>
    <property type="molecule type" value="Genomic_DNA"/>
</dbReference>
<dbReference type="UniPathway" id="UPA00109">
    <property type="reaction ID" value="UER00182"/>
</dbReference>
<dbReference type="InterPro" id="IPR015912">
    <property type="entry name" value="Phosphofructokinase_CS"/>
</dbReference>
<reference evidence="16" key="1">
    <citation type="submission" date="2018-06" db="EMBL/GenBank/DDBJ databases">
        <authorList>
            <person name="Zhirakovskaya E."/>
        </authorList>
    </citation>
    <scope>NUCLEOTIDE SEQUENCE</scope>
</reference>
<evidence type="ECO:0000256" key="13">
    <source>
        <dbReference type="ARBA" id="ARBA00023152"/>
    </source>
</evidence>
<dbReference type="GO" id="GO:0030388">
    <property type="term" value="P:fructose 1,6-bisphosphate metabolic process"/>
    <property type="evidence" value="ECO:0007669"/>
    <property type="project" value="TreeGrafter"/>
</dbReference>
<gene>
    <name evidence="16" type="ORF">MNBD_ACTINO02-993</name>
</gene>
<sequence>PTVGVPASIDNDIWGTNMSIGVDTALNTIMETVDKLRDTASSHQRAFLIETMGRNCGYLALMAGVVCGAEFSLIPEVDVTLEEIADAVAAAYARGKSHSMILVAEGASLDIREVAQYLDERKLGYESRITILGHVQRGGTPTAFDRLLATRLGVAAVDALVEGSSGVMTALSGREITRIPLEESVARHRAANLAFHHMTTMLAR</sequence>
<dbReference type="Gene3D" id="3.40.50.460">
    <property type="entry name" value="Phosphofructokinase domain"/>
    <property type="match status" value="1"/>
</dbReference>
<evidence type="ECO:0000256" key="4">
    <source>
        <dbReference type="ARBA" id="ARBA00012055"/>
    </source>
</evidence>
<dbReference type="GO" id="GO:0006002">
    <property type="term" value="P:fructose 6-phosphate metabolic process"/>
    <property type="evidence" value="ECO:0007669"/>
    <property type="project" value="InterPro"/>
</dbReference>
<keyword evidence="6" id="KW-0021">Allosteric enzyme</keyword>
<evidence type="ECO:0000256" key="10">
    <source>
        <dbReference type="ARBA" id="ARBA00022777"/>
    </source>
</evidence>
<dbReference type="GO" id="GO:0042802">
    <property type="term" value="F:identical protein binding"/>
    <property type="evidence" value="ECO:0007669"/>
    <property type="project" value="TreeGrafter"/>
</dbReference>
<dbReference type="Gene3D" id="3.40.50.450">
    <property type="match status" value="1"/>
</dbReference>
<dbReference type="InterPro" id="IPR000023">
    <property type="entry name" value="Phosphofructokinase_dom"/>
</dbReference>
<name>A0A3B0SUQ2_9ZZZZ</name>
<dbReference type="GO" id="GO:0046872">
    <property type="term" value="F:metal ion binding"/>
    <property type="evidence" value="ECO:0007669"/>
    <property type="project" value="UniProtKB-KW"/>
</dbReference>
<evidence type="ECO:0000256" key="1">
    <source>
        <dbReference type="ARBA" id="ARBA00001946"/>
    </source>
</evidence>
<dbReference type="PANTHER" id="PTHR13697">
    <property type="entry name" value="PHOSPHOFRUCTOKINASE"/>
    <property type="match status" value="1"/>
</dbReference>
<feature type="domain" description="Phosphofructokinase" evidence="15">
    <location>
        <begin position="1"/>
        <end position="160"/>
    </location>
</feature>
<organism evidence="16">
    <name type="scientific">hydrothermal vent metagenome</name>
    <dbReference type="NCBI Taxonomy" id="652676"/>
    <lineage>
        <taxon>unclassified sequences</taxon>
        <taxon>metagenomes</taxon>
        <taxon>ecological metagenomes</taxon>
    </lineage>
</organism>
<dbReference type="AlphaFoldDB" id="A0A3B0SUQ2"/>
<dbReference type="GO" id="GO:0005945">
    <property type="term" value="C:6-phosphofructokinase complex"/>
    <property type="evidence" value="ECO:0007669"/>
    <property type="project" value="TreeGrafter"/>
</dbReference>
<keyword evidence="10 16" id="KW-0418">Kinase</keyword>
<keyword evidence="11" id="KW-0067">ATP-binding</keyword>
<dbReference type="GO" id="GO:0048029">
    <property type="term" value="F:monosaccharide binding"/>
    <property type="evidence" value="ECO:0007669"/>
    <property type="project" value="TreeGrafter"/>
</dbReference>
<dbReference type="GO" id="GO:0005524">
    <property type="term" value="F:ATP binding"/>
    <property type="evidence" value="ECO:0007669"/>
    <property type="project" value="UniProtKB-KW"/>
</dbReference>
<evidence type="ECO:0000256" key="2">
    <source>
        <dbReference type="ARBA" id="ARBA00004496"/>
    </source>
</evidence>
<dbReference type="PANTHER" id="PTHR13697:SF4">
    <property type="entry name" value="ATP-DEPENDENT 6-PHOSPHOFRUCTOKINASE"/>
    <property type="match status" value="1"/>
</dbReference>
<keyword evidence="8" id="KW-0479">Metal-binding</keyword>
<evidence type="ECO:0000256" key="8">
    <source>
        <dbReference type="ARBA" id="ARBA00022723"/>
    </source>
</evidence>
<dbReference type="InterPro" id="IPR035966">
    <property type="entry name" value="PKF_sf"/>
</dbReference>
<keyword evidence="7 16" id="KW-0808">Transferase</keyword>
<dbReference type="PRINTS" id="PR00476">
    <property type="entry name" value="PHFRCTKINASE"/>
</dbReference>
<dbReference type="FunFam" id="3.40.50.460:FF:000002">
    <property type="entry name" value="ATP-dependent 6-phosphofructokinase"/>
    <property type="match status" value="1"/>
</dbReference>
<comment type="cofactor">
    <cofactor evidence="1">
        <name>Mg(2+)</name>
        <dbReference type="ChEBI" id="CHEBI:18420"/>
    </cofactor>
</comment>
<evidence type="ECO:0000256" key="7">
    <source>
        <dbReference type="ARBA" id="ARBA00022679"/>
    </source>
</evidence>
<dbReference type="GO" id="GO:0016208">
    <property type="term" value="F:AMP binding"/>
    <property type="evidence" value="ECO:0007669"/>
    <property type="project" value="TreeGrafter"/>
</dbReference>
<evidence type="ECO:0000256" key="11">
    <source>
        <dbReference type="ARBA" id="ARBA00022840"/>
    </source>
</evidence>
<dbReference type="GO" id="GO:0070095">
    <property type="term" value="F:fructose-6-phosphate binding"/>
    <property type="evidence" value="ECO:0007669"/>
    <property type="project" value="TreeGrafter"/>
</dbReference>
<evidence type="ECO:0000256" key="9">
    <source>
        <dbReference type="ARBA" id="ARBA00022741"/>
    </source>
</evidence>
<evidence type="ECO:0000256" key="12">
    <source>
        <dbReference type="ARBA" id="ARBA00022842"/>
    </source>
</evidence>
<evidence type="ECO:0000313" key="16">
    <source>
        <dbReference type="EMBL" id="VAW08220.1"/>
    </source>
</evidence>